<feature type="region of interest" description="Disordered" evidence="7">
    <location>
        <begin position="40"/>
        <end position="61"/>
    </location>
</feature>
<evidence type="ECO:0000313" key="9">
    <source>
        <dbReference type="EMBL" id="TLU72985.1"/>
    </source>
</evidence>
<dbReference type="Proteomes" id="UP000305654">
    <property type="component" value="Unassembled WGS sequence"/>
</dbReference>
<dbReference type="RefSeq" id="WP_138325059.1">
    <property type="nucleotide sequence ID" value="NZ_VCDI01000002.1"/>
</dbReference>
<dbReference type="OrthoDB" id="7283573at2"/>
<dbReference type="EMBL" id="VCDI01000002">
    <property type="protein sequence ID" value="TLU72985.1"/>
    <property type="molecule type" value="Genomic_DNA"/>
</dbReference>
<evidence type="ECO:0000256" key="2">
    <source>
        <dbReference type="ARBA" id="ARBA00022475"/>
    </source>
</evidence>
<feature type="compositionally biased region" description="Polar residues" evidence="7">
    <location>
        <begin position="44"/>
        <end position="61"/>
    </location>
</feature>
<evidence type="ECO:0000256" key="8">
    <source>
        <dbReference type="SAM" id="SignalP"/>
    </source>
</evidence>
<evidence type="ECO:0000256" key="3">
    <source>
        <dbReference type="ARBA" id="ARBA00022729"/>
    </source>
</evidence>
<comment type="caution">
    <text evidence="9">The sequence shown here is derived from an EMBL/GenBank/DDBJ whole genome shotgun (WGS) entry which is preliminary data.</text>
</comment>
<evidence type="ECO:0000256" key="1">
    <source>
        <dbReference type="ARBA" id="ARBA00010296"/>
    </source>
</evidence>
<gene>
    <name evidence="9" type="ORF">FE263_05920</name>
</gene>
<keyword evidence="6 9" id="KW-0449">Lipoprotein</keyword>
<accession>A0A5R9J5T7</accession>
<comment type="similarity">
    <text evidence="1">Belongs to the EcnA/EcnB lipoprotein family.</text>
</comment>
<keyword evidence="3 8" id="KW-0732">Signal</keyword>
<dbReference type="GO" id="GO:0009636">
    <property type="term" value="P:response to toxic substance"/>
    <property type="evidence" value="ECO:0007669"/>
    <property type="project" value="InterPro"/>
</dbReference>
<keyword evidence="4" id="KW-0472">Membrane</keyword>
<reference evidence="9 10" key="1">
    <citation type="submission" date="2019-05" db="EMBL/GenBank/DDBJ databases">
        <authorList>
            <person name="Pankratov T."/>
            <person name="Grouzdev D."/>
        </authorList>
    </citation>
    <scope>NUCLEOTIDE SEQUENCE [LARGE SCALE GENOMIC DNA]</scope>
    <source>
        <strain evidence="9 10">KEBCLARHB70R</strain>
    </source>
</reference>
<keyword evidence="2" id="KW-1003">Cell membrane</keyword>
<feature type="signal peptide" evidence="8">
    <location>
        <begin position="1"/>
        <end position="23"/>
    </location>
</feature>
<proteinExistence type="inferred from homology"/>
<evidence type="ECO:0000313" key="10">
    <source>
        <dbReference type="Proteomes" id="UP000305654"/>
    </source>
</evidence>
<dbReference type="InterPro" id="IPR012556">
    <property type="entry name" value="Entericidin"/>
</dbReference>
<dbReference type="Pfam" id="PF08085">
    <property type="entry name" value="Entericidin"/>
    <property type="match status" value="1"/>
</dbReference>
<sequence>MNCKKSSLLAAAALSLGLLGLTACNTISGAGKDVSAAGHDVTHVTDQTQDKVTGSTGAAKQ</sequence>
<evidence type="ECO:0000256" key="7">
    <source>
        <dbReference type="SAM" id="MobiDB-lite"/>
    </source>
</evidence>
<protein>
    <submittedName>
        <fullName evidence="9">Entericidin A/B family lipoprotein</fullName>
    </submittedName>
</protein>
<organism evidence="9 10">
    <name type="scientific">Lichenicoccus roseus</name>
    <dbReference type="NCBI Taxonomy" id="2683649"/>
    <lineage>
        <taxon>Bacteria</taxon>
        <taxon>Pseudomonadati</taxon>
        <taxon>Pseudomonadota</taxon>
        <taxon>Alphaproteobacteria</taxon>
        <taxon>Acetobacterales</taxon>
        <taxon>Acetobacteraceae</taxon>
        <taxon>Lichenicoccus</taxon>
    </lineage>
</organism>
<evidence type="ECO:0000256" key="4">
    <source>
        <dbReference type="ARBA" id="ARBA00023136"/>
    </source>
</evidence>
<evidence type="ECO:0000256" key="6">
    <source>
        <dbReference type="ARBA" id="ARBA00023288"/>
    </source>
</evidence>
<feature type="chain" id="PRO_5024411373" evidence="8">
    <location>
        <begin position="24"/>
        <end position="61"/>
    </location>
</feature>
<dbReference type="PROSITE" id="PS51257">
    <property type="entry name" value="PROKAR_LIPOPROTEIN"/>
    <property type="match status" value="1"/>
</dbReference>
<name>A0A5R9J5T7_9PROT</name>
<dbReference type="GO" id="GO:0016020">
    <property type="term" value="C:membrane"/>
    <property type="evidence" value="ECO:0007669"/>
    <property type="project" value="InterPro"/>
</dbReference>
<evidence type="ECO:0000256" key="5">
    <source>
        <dbReference type="ARBA" id="ARBA00023139"/>
    </source>
</evidence>
<keyword evidence="5" id="KW-0564">Palmitate</keyword>
<keyword evidence="10" id="KW-1185">Reference proteome</keyword>
<dbReference type="AlphaFoldDB" id="A0A5R9J5T7"/>